<dbReference type="Proteomes" id="UP000680067">
    <property type="component" value="Unassembled WGS sequence"/>
</dbReference>
<evidence type="ECO:0000313" key="2">
    <source>
        <dbReference type="EMBL" id="MBR7783027.1"/>
    </source>
</evidence>
<feature type="domain" description="Flagellar hook-length control protein-like C-terminal" evidence="1">
    <location>
        <begin position="274"/>
        <end position="339"/>
    </location>
</feature>
<keyword evidence="2" id="KW-0966">Cell projection</keyword>
<evidence type="ECO:0000313" key="3">
    <source>
        <dbReference type="Proteomes" id="UP000680067"/>
    </source>
</evidence>
<dbReference type="EMBL" id="JAGSPN010000009">
    <property type="protein sequence ID" value="MBR7783027.1"/>
    <property type="molecule type" value="Genomic_DNA"/>
</dbReference>
<dbReference type="AlphaFoldDB" id="A0A941I5Q3"/>
<accession>A0A941I5Q3</accession>
<protein>
    <submittedName>
        <fullName evidence="2">Flagellar hook-length control protein FliK</fullName>
    </submittedName>
</protein>
<organism evidence="2 3">
    <name type="scientific">Undibacterium luofuense</name>
    <dbReference type="NCBI Taxonomy" id="2828733"/>
    <lineage>
        <taxon>Bacteria</taxon>
        <taxon>Pseudomonadati</taxon>
        <taxon>Pseudomonadota</taxon>
        <taxon>Betaproteobacteria</taxon>
        <taxon>Burkholderiales</taxon>
        <taxon>Oxalobacteraceae</taxon>
        <taxon>Undibacterium</taxon>
    </lineage>
</organism>
<reference evidence="2" key="1">
    <citation type="submission" date="2021-04" db="EMBL/GenBank/DDBJ databases">
        <title>novel species isolated from subtropical streams in China.</title>
        <authorList>
            <person name="Lu H."/>
        </authorList>
    </citation>
    <scope>NUCLEOTIDE SEQUENCE</scope>
    <source>
        <strain evidence="2">LFS511W</strain>
    </source>
</reference>
<keyword evidence="2" id="KW-0969">Cilium</keyword>
<keyword evidence="3" id="KW-1185">Reference proteome</keyword>
<proteinExistence type="predicted"/>
<gene>
    <name evidence="2" type="ORF">KDM89_12820</name>
</gene>
<name>A0A941I5Q3_9BURK</name>
<sequence>MPRLDSLYTQISAVGALSATPRIQANLHDTALLFSQLRQGQVLSGEIIGKNGNSTYTLRIGQQLIELPLQEELKPGDTLQLRLTSHTPEIQISVLSSKSTHTEQHLFQLEHLNGKVYFREIHSPAGSALPSSANSSIADLSSTAQILDQLTTEARESKGGEFTQLPAAQFNPREADSIRQHLELILRQSGLFFFSHMKKYAEGQLKETELSGEISAKVTSEDSSASLQLLKQQVTALENDAIHLQFSAPGNVEIRWATKREDGKRQSSVPTESMDSWQSEMRLSFPELGTVFVRMMLFGNNLSLHCTLSNECSDVLRKDASALQSRLNNAGLNAQISFSEPP</sequence>
<comment type="caution">
    <text evidence="2">The sequence shown here is derived from an EMBL/GenBank/DDBJ whole genome shotgun (WGS) entry which is preliminary data.</text>
</comment>
<dbReference type="InterPro" id="IPR021136">
    <property type="entry name" value="Flagellar_hook_control-like_C"/>
</dbReference>
<dbReference type="Pfam" id="PF02120">
    <property type="entry name" value="Flg_hook"/>
    <property type="match status" value="1"/>
</dbReference>
<evidence type="ECO:0000259" key="1">
    <source>
        <dbReference type="Pfam" id="PF02120"/>
    </source>
</evidence>
<keyword evidence="2" id="KW-0282">Flagellum</keyword>
<dbReference type="RefSeq" id="WP_212688314.1">
    <property type="nucleotide sequence ID" value="NZ_JAGSPN010000009.1"/>
</dbReference>